<sequence>MVTIDIDYLLEATEEYAEGVFSYPKNIIDIDDLLEITDDW</sequence>
<gene>
    <name evidence="1" type="ORF">HNP81_002337</name>
</gene>
<comment type="caution">
    <text evidence="1">The sequence shown here is derived from an EMBL/GenBank/DDBJ whole genome shotgun (WGS) entry which is preliminary data.</text>
</comment>
<protein>
    <submittedName>
        <fullName evidence="1">Uncharacterized protein</fullName>
    </submittedName>
</protein>
<keyword evidence="2" id="KW-1185">Reference proteome</keyword>
<accession>A0ABR6CPS9</accession>
<proteinExistence type="predicted"/>
<evidence type="ECO:0000313" key="2">
    <source>
        <dbReference type="Proteomes" id="UP000626697"/>
    </source>
</evidence>
<reference evidence="1 2" key="1">
    <citation type="submission" date="2020-08" db="EMBL/GenBank/DDBJ databases">
        <title>Genomic Encyclopedia of Type Strains, Phase IV (KMG-IV): sequencing the most valuable type-strain genomes for metagenomic binning, comparative biology and taxonomic classification.</title>
        <authorList>
            <person name="Goeker M."/>
        </authorList>
    </citation>
    <scope>NUCLEOTIDE SEQUENCE [LARGE SCALE GENOMIC DNA]</scope>
    <source>
        <strain evidence="1 2">DSM 105481</strain>
    </source>
</reference>
<dbReference type="Proteomes" id="UP000626697">
    <property type="component" value="Unassembled WGS sequence"/>
</dbReference>
<evidence type="ECO:0000313" key="1">
    <source>
        <dbReference type="EMBL" id="MBA9027047.1"/>
    </source>
</evidence>
<name>A0ABR6CPS9_9BACI</name>
<organism evidence="1 2">
    <name type="scientific">Peribacillus huizhouensis</name>
    <dbReference type="NCBI Taxonomy" id="1501239"/>
    <lineage>
        <taxon>Bacteria</taxon>
        <taxon>Bacillati</taxon>
        <taxon>Bacillota</taxon>
        <taxon>Bacilli</taxon>
        <taxon>Bacillales</taxon>
        <taxon>Bacillaceae</taxon>
        <taxon>Peribacillus</taxon>
    </lineage>
</organism>
<dbReference type="RefSeq" id="WP_268745187.1">
    <property type="nucleotide sequence ID" value="NZ_JACJHX010000006.1"/>
</dbReference>
<dbReference type="EMBL" id="JACJHX010000006">
    <property type="protein sequence ID" value="MBA9027047.1"/>
    <property type="molecule type" value="Genomic_DNA"/>
</dbReference>